<keyword evidence="6" id="KW-1185">Reference proteome</keyword>
<organism evidence="5 6">
    <name type="scientific">Arthrospiribacter ruber</name>
    <dbReference type="NCBI Taxonomy" id="2487934"/>
    <lineage>
        <taxon>Bacteria</taxon>
        <taxon>Pseudomonadati</taxon>
        <taxon>Bacteroidota</taxon>
        <taxon>Cytophagia</taxon>
        <taxon>Cytophagales</taxon>
        <taxon>Cyclobacteriaceae</taxon>
        <taxon>Arthrospiribacter</taxon>
    </lineage>
</organism>
<dbReference type="AlphaFoldDB" id="A0A951IZ38"/>
<sequence>MNPFSYKTHAVKVVFGKRTLEALQDNLPKDKSIKVGIIASKRNVDLVSEIAKLHGAEAVFHFDRITQHVPRTLVEEAKVFFVDKKPDILFCLGGGSAIGLGKALVLEIDAELWAAPSTYSGSEMTNIYGVSDKGVKTVKRDDRVHPKLVIFDPHLSLRMPLELAIPSAFNAMAHLVEALYASEGNPVTRLLAKSGLNSFVTAFEDLLRVGTLSSEINEKLLFGAYLGGKVLCEVNMGLHHKAAHVLGGNFGLEHSDIHTLLLPFVLEYQWEHLKPEEREDFEEVFGNTPYKKIRRIQEGLNVGFSLSKLGFKEADIPKAVKFLLEMNYPNPAPLDEVKLEEMFRKML</sequence>
<evidence type="ECO:0000259" key="3">
    <source>
        <dbReference type="Pfam" id="PF00465"/>
    </source>
</evidence>
<keyword evidence="2" id="KW-0520">NAD</keyword>
<dbReference type="CDD" id="cd08177">
    <property type="entry name" value="MAR"/>
    <property type="match status" value="1"/>
</dbReference>
<dbReference type="InterPro" id="IPR056798">
    <property type="entry name" value="ADH_Fe_C"/>
</dbReference>
<evidence type="ECO:0000256" key="2">
    <source>
        <dbReference type="ARBA" id="ARBA00023027"/>
    </source>
</evidence>
<dbReference type="Pfam" id="PF25137">
    <property type="entry name" value="ADH_Fe_C"/>
    <property type="match status" value="1"/>
</dbReference>
<protein>
    <submittedName>
        <fullName evidence="5">Iron-containing alcohol dehydrogenase</fullName>
    </submittedName>
</protein>
<keyword evidence="1" id="KW-0560">Oxidoreductase</keyword>
<evidence type="ECO:0000313" key="6">
    <source>
        <dbReference type="Proteomes" id="UP000727490"/>
    </source>
</evidence>
<gene>
    <name evidence="5" type="ORF">EGN73_11915</name>
</gene>
<dbReference type="Pfam" id="PF00465">
    <property type="entry name" value="Fe-ADH"/>
    <property type="match status" value="1"/>
</dbReference>
<evidence type="ECO:0000256" key="1">
    <source>
        <dbReference type="ARBA" id="ARBA00023002"/>
    </source>
</evidence>
<dbReference type="InterPro" id="IPR039697">
    <property type="entry name" value="Alcohol_dehydrogenase_Fe"/>
</dbReference>
<dbReference type="Proteomes" id="UP000727490">
    <property type="component" value="Unassembled WGS sequence"/>
</dbReference>
<feature type="domain" description="Alcohol dehydrogenase iron-type/glycerol dehydrogenase GldA" evidence="3">
    <location>
        <begin position="12"/>
        <end position="153"/>
    </location>
</feature>
<feature type="domain" description="Fe-containing alcohol dehydrogenase-like C-terminal" evidence="4">
    <location>
        <begin position="167"/>
        <end position="346"/>
    </location>
</feature>
<accession>A0A951IZ38</accession>
<dbReference type="GO" id="GO:0018506">
    <property type="term" value="F:maleylacetate reductase activity"/>
    <property type="evidence" value="ECO:0007669"/>
    <property type="project" value="InterPro"/>
</dbReference>
<dbReference type="PANTHER" id="PTHR11496:SF83">
    <property type="entry name" value="HYDROXYACID-OXOACID TRANSHYDROGENASE, MITOCHONDRIAL"/>
    <property type="match status" value="1"/>
</dbReference>
<dbReference type="InterPro" id="IPR001670">
    <property type="entry name" value="ADH_Fe/GldA"/>
</dbReference>
<dbReference type="PANTHER" id="PTHR11496">
    <property type="entry name" value="ALCOHOL DEHYDROGENASE"/>
    <property type="match status" value="1"/>
</dbReference>
<comment type="caution">
    <text evidence="5">The sequence shown here is derived from an EMBL/GenBank/DDBJ whole genome shotgun (WGS) entry which is preliminary data.</text>
</comment>
<dbReference type="InterPro" id="IPR034786">
    <property type="entry name" value="MAR"/>
</dbReference>
<dbReference type="RefSeq" id="WP_219289931.1">
    <property type="nucleotide sequence ID" value="NZ_RPHB01000005.1"/>
</dbReference>
<dbReference type="EMBL" id="RPHB01000005">
    <property type="protein sequence ID" value="MBW3468512.1"/>
    <property type="molecule type" value="Genomic_DNA"/>
</dbReference>
<evidence type="ECO:0000313" key="5">
    <source>
        <dbReference type="EMBL" id="MBW3468512.1"/>
    </source>
</evidence>
<dbReference type="GO" id="GO:0004022">
    <property type="term" value="F:alcohol dehydrogenase (NAD+) activity"/>
    <property type="evidence" value="ECO:0007669"/>
    <property type="project" value="TreeGrafter"/>
</dbReference>
<evidence type="ECO:0000259" key="4">
    <source>
        <dbReference type="Pfam" id="PF25137"/>
    </source>
</evidence>
<dbReference type="GO" id="GO:0046872">
    <property type="term" value="F:metal ion binding"/>
    <property type="evidence" value="ECO:0007669"/>
    <property type="project" value="InterPro"/>
</dbReference>
<proteinExistence type="predicted"/>
<name>A0A951IZ38_9BACT</name>
<reference evidence="5 6" key="1">
    <citation type="journal article" date="2020" name="Syst. Appl. Microbiol.">
        <title>Arthrospiribacter ruber gen. nov., sp. nov., a novel bacterium isolated from Arthrospira cultures.</title>
        <authorList>
            <person name="Waleron M."/>
            <person name="Misztak A."/>
            <person name="Waleron M.M."/>
            <person name="Furmaniak M."/>
            <person name="Mrozik A."/>
            <person name="Waleron K."/>
        </authorList>
    </citation>
    <scope>NUCLEOTIDE SEQUENCE [LARGE SCALE GENOMIC DNA]</scope>
    <source>
        <strain evidence="5 6">DPMB0001</strain>
    </source>
</reference>